<sequence length="594" mass="65642">MLLIELIPVILLICLSASFSGLTLGLMGLDQMGLRMVIESGSQPDATPSESADAKYAKKIFPFRSRGNLLLCTLLLGNVAVNSLLSILMADMTSGLTGFIISAFSITIFGEIVPQAICSRHPLKIGAFAIPLVYIFTFATYVFAWPISQILDRVLGEEIGTVYSRNQLKRLVMMYSRIKDSEFQEVETNIVSGALDFSKKSVGSCMTPIKDTFMLDIEEKLTFEIIYKIFQMGHSRVPVYERHPHNEHEPIQVVGLLFVKELILVDPEDDLPVRNICHHWFGTDIPVVFEDCMTTNLMQVFKSGRSHMALVKRVVESDDCDPYYESVGIITLEDLIEEILGDEIEDEMDAVHMPGSRSRRDKSAHARIIAGGGELPLDHPLLVYLHDKNRMECTLPQSEVDAITMFLSGKHQHTFGVSVMSAEDLSRLIRSSHVLRLSEEDGEHAIYTAGSTTSCCTLVLDGHVKVRAGQDGFESICGPWTIFGLRVFETQSEIKADWSATVEPESSGCRLLQIDLANFLAHAGGKRRLQNSASVGKKGALRKAWSLVKSNSQLSPAETPDSMSPLTASPQRRHTGVGEGLTTTFPSSLQVSIE</sequence>
<gene>
    <name evidence="10" type="ORF">HAND00432_LOCUS27647</name>
</gene>
<evidence type="ECO:0000256" key="6">
    <source>
        <dbReference type="PROSITE-ProRule" id="PRU01193"/>
    </source>
</evidence>
<proteinExistence type="predicted"/>
<dbReference type="FunFam" id="3.10.580.10:FF:000006">
    <property type="entry name" value="DUF21 and CBS domain protein"/>
    <property type="match status" value="1"/>
</dbReference>
<dbReference type="Pfam" id="PF25562">
    <property type="entry name" value="CNBH_CNNM2_C"/>
    <property type="match status" value="1"/>
</dbReference>
<dbReference type="Gene3D" id="3.10.580.10">
    <property type="entry name" value="CBS-domain"/>
    <property type="match status" value="1"/>
</dbReference>
<dbReference type="InterPro" id="IPR002550">
    <property type="entry name" value="CNNM"/>
</dbReference>
<feature type="domain" description="CNNM transmembrane" evidence="9">
    <location>
        <begin position="1"/>
        <end position="182"/>
    </location>
</feature>
<feature type="region of interest" description="Disordered" evidence="7">
    <location>
        <begin position="552"/>
        <end position="594"/>
    </location>
</feature>
<evidence type="ECO:0000256" key="8">
    <source>
        <dbReference type="SAM" id="Phobius"/>
    </source>
</evidence>
<dbReference type="SUPFAM" id="SSF54631">
    <property type="entry name" value="CBS-domain pair"/>
    <property type="match status" value="1"/>
</dbReference>
<dbReference type="GO" id="GO:0016020">
    <property type="term" value="C:membrane"/>
    <property type="evidence" value="ECO:0007669"/>
    <property type="project" value="UniProtKB-SubCell"/>
</dbReference>
<keyword evidence="2 6" id="KW-0812">Transmembrane</keyword>
<feature type="transmembrane region" description="Helical" evidence="8">
    <location>
        <begin position="125"/>
        <end position="145"/>
    </location>
</feature>
<dbReference type="InterPro" id="IPR046342">
    <property type="entry name" value="CBS_dom_sf"/>
</dbReference>
<feature type="compositionally biased region" description="Polar residues" evidence="7">
    <location>
        <begin position="552"/>
        <end position="570"/>
    </location>
</feature>
<dbReference type="InterPro" id="IPR018490">
    <property type="entry name" value="cNMP-bd_dom_sf"/>
</dbReference>
<dbReference type="PANTHER" id="PTHR12064">
    <property type="entry name" value="METAL TRANSPORTER CNNM"/>
    <property type="match status" value="1"/>
</dbReference>
<dbReference type="InterPro" id="IPR044751">
    <property type="entry name" value="Ion_transp-like_CBS"/>
</dbReference>
<accession>A0A7S1EIT6</accession>
<keyword evidence="4 6" id="KW-1133">Transmembrane helix</keyword>
<comment type="subcellular location">
    <subcellularLocation>
        <location evidence="1">Membrane</location>
        <topology evidence="1">Multi-pass membrane protein</topology>
    </subcellularLocation>
</comment>
<dbReference type="PANTHER" id="PTHR12064:SF94">
    <property type="entry name" value="UNEXTENDED PROTEIN"/>
    <property type="match status" value="1"/>
</dbReference>
<dbReference type="PROSITE" id="PS51846">
    <property type="entry name" value="CNNM"/>
    <property type="match status" value="1"/>
</dbReference>
<protein>
    <recommendedName>
        <fullName evidence="9">CNNM transmembrane domain-containing protein</fullName>
    </recommendedName>
</protein>
<evidence type="ECO:0000256" key="7">
    <source>
        <dbReference type="SAM" id="MobiDB-lite"/>
    </source>
</evidence>
<dbReference type="EMBL" id="HBFX01046002">
    <property type="protein sequence ID" value="CAD8976640.1"/>
    <property type="molecule type" value="Transcribed_RNA"/>
</dbReference>
<feature type="transmembrane region" description="Helical" evidence="8">
    <location>
        <begin position="96"/>
        <end position="113"/>
    </location>
</feature>
<dbReference type="Pfam" id="PF01595">
    <property type="entry name" value="CNNM"/>
    <property type="match status" value="1"/>
</dbReference>
<dbReference type="CDD" id="cd04590">
    <property type="entry name" value="CBS_pair_CorC_HlyC_assoc"/>
    <property type="match status" value="1"/>
</dbReference>
<evidence type="ECO:0000256" key="1">
    <source>
        <dbReference type="ARBA" id="ARBA00004141"/>
    </source>
</evidence>
<evidence type="ECO:0000256" key="2">
    <source>
        <dbReference type="ARBA" id="ARBA00022692"/>
    </source>
</evidence>
<evidence type="ECO:0000256" key="3">
    <source>
        <dbReference type="ARBA" id="ARBA00022737"/>
    </source>
</evidence>
<evidence type="ECO:0000256" key="5">
    <source>
        <dbReference type="ARBA" id="ARBA00023136"/>
    </source>
</evidence>
<evidence type="ECO:0000259" key="9">
    <source>
        <dbReference type="PROSITE" id="PS51846"/>
    </source>
</evidence>
<organism evidence="10">
    <name type="scientific">Hemiselmis andersenii</name>
    <name type="common">Cryptophyte alga</name>
    <dbReference type="NCBI Taxonomy" id="464988"/>
    <lineage>
        <taxon>Eukaryota</taxon>
        <taxon>Cryptophyceae</taxon>
        <taxon>Cryptomonadales</taxon>
        <taxon>Hemiselmidaceae</taxon>
        <taxon>Hemiselmis</taxon>
    </lineage>
</organism>
<dbReference type="GO" id="GO:0010960">
    <property type="term" value="P:magnesium ion homeostasis"/>
    <property type="evidence" value="ECO:0007669"/>
    <property type="project" value="InterPro"/>
</dbReference>
<feature type="compositionally biased region" description="Polar residues" evidence="7">
    <location>
        <begin position="581"/>
        <end position="594"/>
    </location>
</feature>
<dbReference type="InterPro" id="IPR045095">
    <property type="entry name" value="ACDP"/>
</dbReference>
<feature type="transmembrane region" description="Helical" evidence="8">
    <location>
        <begin position="68"/>
        <end position="90"/>
    </location>
</feature>
<reference evidence="10" key="1">
    <citation type="submission" date="2021-01" db="EMBL/GenBank/DDBJ databases">
        <authorList>
            <person name="Corre E."/>
            <person name="Pelletier E."/>
            <person name="Niang G."/>
            <person name="Scheremetjew M."/>
            <person name="Finn R."/>
            <person name="Kale V."/>
            <person name="Holt S."/>
            <person name="Cochrane G."/>
            <person name="Meng A."/>
            <person name="Brown T."/>
            <person name="Cohen L."/>
        </authorList>
    </citation>
    <scope>NUCLEOTIDE SEQUENCE</scope>
    <source>
        <strain evidence="10">CCMP644</strain>
    </source>
</reference>
<feature type="transmembrane region" description="Helical" evidence="8">
    <location>
        <begin position="6"/>
        <end position="29"/>
    </location>
</feature>
<evidence type="ECO:0000256" key="4">
    <source>
        <dbReference type="ARBA" id="ARBA00022989"/>
    </source>
</evidence>
<dbReference type="SUPFAM" id="SSF51206">
    <property type="entry name" value="cAMP-binding domain-like"/>
    <property type="match status" value="1"/>
</dbReference>
<keyword evidence="3" id="KW-0677">Repeat</keyword>
<keyword evidence="5 6" id="KW-0472">Membrane</keyword>
<evidence type="ECO:0000313" key="10">
    <source>
        <dbReference type="EMBL" id="CAD8976640.1"/>
    </source>
</evidence>
<name>A0A7S1EIT6_HEMAN</name>
<dbReference type="AlphaFoldDB" id="A0A7S1EIT6"/>